<proteinExistence type="predicted"/>
<dbReference type="InterPro" id="IPR050219">
    <property type="entry name" value="DnaG_primase"/>
</dbReference>
<keyword evidence="3" id="KW-0808">Transferase</keyword>
<dbReference type="PROSITE" id="PS50880">
    <property type="entry name" value="TOPRIM"/>
    <property type="match status" value="1"/>
</dbReference>
<evidence type="ECO:0000313" key="12">
    <source>
        <dbReference type="Proteomes" id="UP000013523"/>
    </source>
</evidence>
<dbReference type="InterPro" id="IPR036977">
    <property type="entry name" value="DNA_primase_Znf_CHC2"/>
</dbReference>
<dbReference type="GO" id="GO:0003899">
    <property type="term" value="F:DNA-directed RNA polymerase activity"/>
    <property type="evidence" value="ECO:0007669"/>
    <property type="project" value="InterPro"/>
</dbReference>
<dbReference type="PATRIC" id="fig|86416.3.peg.4311"/>
<dbReference type="HOGENOM" id="CLU_333091_0_0_9"/>
<dbReference type="GO" id="GO:0000428">
    <property type="term" value="C:DNA-directed RNA polymerase complex"/>
    <property type="evidence" value="ECO:0007669"/>
    <property type="project" value="UniProtKB-KW"/>
</dbReference>
<accession>R4KER0</accession>
<dbReference type="Pfam" id="PF01807">
    <property type="entry name" value="Zn_ribbon_DnaG"/>
    <property type="match status" value="1"/>
</dbReference>
<keyword evidence="4" id="KW-0548">Nucleotidyltransferase</keyword>
<evidence type="ECO:0000259" key="10">
    <source>
        <dbReference type="PROSITE" id="PS50880"/>
    </source>
</evidence>
<dbReference type="PANTHER" id="PTHR30313:SF2">
    <property type="entry name" value="DNA PRIMASE"/>
    <property type="match status" value="1"/>
</dbReference>
<dbReference type="CDD" id="cd00188">
    <property type="entry name" value="TOPRIM"/>
    <property type="match status" value="1"/>
</dbReference>
<evidence type="ECO:0000256" key="9">
    <source>
        <dbReference type="ARBA" id="ARBA00023163"/>
    </source>
</evidence>
<dbReference type="PROSITE" id="PS00675">
    <property type="entry name" value="SIGMA54_INTERACT_1"/>
    <property type="match status" value="1"/>
</dbReference>
<keyword evidence="1" id="KW-0240">DNA-directed RNA polymerase</keyword>
<dbReference type="GO" id="GO:0005737">
    <property type="term" value="C:cytoplasm"/>
    <property type="evidence" value="ECO:0007669"/>
    <property type="project" value="TreeGrafter"/>
</dbReference>
<dbReference type="GO" id="GO:0008270">
    <property type="term" value="F:zinc ion binding"/>
    <property type="evidence" value="ECO:0007669"/>
    <property type="project" value="UniProtKB-KW"/>
</dbReference>
<evidence type="ECO:0000256" key="6">
    <source>
        <dbReference type="ARBA" id="ARBA00022723"/>
    </source>
</evidence>
<evidence type="ECO:0000313" key="11">
    <source>
        <dbReference type="EMBL" id="AGK99019.1"/>
    </source>
</evidence>
<dbReference type="Proteomes" id="UP000013523">
    <property type="component" value="Chromosome"/>
</dbReference>
<feature type="domain" description="Toprim" evidence="10">
    <location>
        <begin position="187"/>
        <end position="280"/>
    </location>
</feature>
<keyword evidence="5" id="KW-0235">DNA replication</keyword>
<dbReference type="GO" id="GO:0003677">
    <property type="term" value="F:DNA binding"/>
    <property type="evidence" value="ECO:0007669"/>
    <property type="project" value="InterPro"/>
</dbReference>
<dbReference type="eggNOG" id="COG0358">
    <property type="taxonomic scope" value="Bacteria"/>
</dbReference>
<dbReference type="SMART" id="SM00400">
    <property type="entry name" value="ZnF_CHCC"/>
    <property type="match status" value="1"/>
</dbReference>
<reference evidence="11 12" key="1">
    <citation type="submission" date="2012-01" db="EMBL/GenBank/DDBJ databases">
        <title>Complete sequence of chromosome of Clostridium pasteurianum BC1.</title>
        <authorList>
            <consortium name="US DOE Joint Genome Institute"/>
            <person name="Lucas S."/>
            <person name="Han J."/>
            <person name="Lapidus A."/>
            <person name="Cheng J.-F."/>
            <person name="Goodwin L."/>
            <person name="Pitluck S."/>
            <person name="Peters L."/>
            <person name="Mikhailova N."/>
            <person name="Teshima H."/>
            <person name="Detter J.C."/>
            <person name="Han C."/>
            <person name="Tapia R."/>
            <person name="Land M."/>
            <person name="Hauser L."/>
            <person name="Kyrpides N."/>
            <person name="Ivanova N."/>
            <person name="Pagani I."/>
            <person name="Dunn J."/>
            <person name="Taghavi S."/>
            <person name="Francis A."/>
            <person name="van der Lelie D."/>
            <person name="Woyke T."/>
        </authorList>
    </citation>
    <scope>NUCLEOTIDE SEQUENCE [LARGE SCALE GENOMIC DNA]</scope>
    <source>
        <strain evidence="11 12">BC1</strain>
    </source>
</reference>
<dbReference type="STRING" id="86416.Clopa_4300"/>
<organism evidence="11 12">
    <name type="scientific">Clostridium pasteurianum BC1</name>
    <dbReference type="NCBI Taxonomy" id="86416"/>
    <lineage>
        <taxon>Bacteria</taxon>
        <taxon>Bacillati</taxon>
        <taxon>Bacillota</taxon>
        <taxon>Clostridia</taxon>
        <taxon>Eubacteriales</taxon>
        <taxon>Clostridiaceae</taxon>
        <taxon>Clostridium</taxon>
    </lineage>
</organism>
<dbReference type="InterPro" id="IPR006171">
    <property type="entry name" value="TOPRIM_dom"/>
</dbReference>
<dbReference type="AlphaFoldDB" id="R4KER0"/>
<keyword evidence="8" id="KW-0862">Zinc</keyword>
<evidence type="ECO:0000256" key="7">
    <source>
        <dbReference type="ARBA" id="ARBA00022771"/>
    </source>
</evidence>
<keyword evidence="9" id="KW-0804">Transcription</keyword>
<dbReference type="InterPro" id="IPR002694">
    <property type="entry name" value="Znf_CHC2"/>
</dbReference>
<dbReference type="PANTHER" id="PTHR30313">
    <property type="entry name" value="DNA PRIMASE"/>
    <property type="match status" value="1"/>
</dbReference>
<dbReference type="Gene3D" id="3.90.580.10">
    <property type="entry name" value="Zinc finger, CHC2-type domain"/>
    <property type="match status" value="1"/>
</dbReference>
<dbReference type="SUPFAM" id="SSF57783">
    <property type="entry name" value="Zinc beta-ribbon"/>
    <property type="match status" value="1"/>
</dbReference>
<dbReference type="InterPro" id="IPR025662">
    <property type="entry name" value="Sigma_54_int_dom_ATP-bd_1"/>
</dbReference>
<evidence type="ECO:0000256" key="2">
    <source>
        <dbReference type="ARBA" id="ARBA00022515"/>
    </source>
</evidence>
<evidence type="ECO:0000256" key="1">
    <source>
        <dbReference type="ARBA" id="ARBA00022478"/>
    </source>
</evidence>
<name>R4KER0_CLOPA</name>
<evidence type="ECO:0000256" key="3">
    <source>
        <dbReference type="ARBA" id="ARBA00022679"/>
    </source>
</evidence>
<keyword evidence="7" id="KW-0863">Zinc-finger</keyword>
<dbReference type="Gene3D" id="3.40.1360.10">
    <property type="match status" value="1"/>
</dbReference>
<keyword evidence="12" id="KW-1185">Reference proteome</keyword>
<sequence length="868" mass="99308">MKSYHGGGGKLEIQDIDLKELIERETGEHFNRQGYIRCPFHNEKTPSLSVKFFPDANKEKFKCFGCDEVGDAIDFITKLKNFNYVEAREYLGLTVEKSIQEQQVEKIKGYIDWQISKGLKKGKLVGLFEYVNDKNEIMYFKAKFKNEDGEKSLSYYHIENDKVINKRKGEEFIYNYYSVLEGIKDGKIVIICEGEKDANKLNSTLKKDKYVATSIKGCKDLSALEGAKIYVCSDTGEAGEKYKWHIYNELFACAKAFKFINLPGIKNLGDNKDVTDWLDAGHDKFDLLKAFGRSLDLKNKYELQQDREGIYKIVRKVKKDDFEESRINITNFRLIKATRISFEDEEQEGVKLILKSPTGNVIEKIGPSTVFDDLKSYRNFLGTIDLSFSGNMDNLVELKSWINNYFALEVEEIHQGVKFKEKNEELLFITNDGAIGKNGTTETIKADKRNNADVIGIEPISAEELKKLKNHILKFATPEKTISIIGTIINDLAIYQNQKMKEKLHHLLIVGESGSGKSTILENVIAPILNYPKRDIKSIGLITPFALIKGLSDGNYPMLFDEFKPSSLGRYKVAKLSETLRNLYDRATISRGDKSFKSKDFQLNRPLVLVGEESYPNQEKALIERSCIVYLSKREREQKHTEAMEWINANEEILNKFGKSIIDIILNLSVDEYREMRKAVKQSIKGLNNRPLNTAVNICCGIEIFNILLKKHDLKTITKYEDHVIKNIETEILDGGADAHSTVEQMLILYNDMIEDKRNEKDGELNPVLCRGDGVFIKTSEMLNQIRVHIRNTNLNMNILDNKDFKKQATKAGYLVKASNKVVWINEKSIRFDTYNKEMLSNLRLYGIVPPEIIDITGDIDEGNTNIS</sequence>
<evidence type="ECO:0000256" key="8">
    <source>
        <dbReference type="ARBA" id="ARBA00022833"/>
    </source>
</evidence>
<evidence type="ECO:0000256" key="4">
    <source>
        <dbReference type="ARBA" id="ARBA00022695"/>
    </source>
</evidence>
<protein>
    <submittedName>
        <fullName evidence="11">DNA primase</fullName>
    </submittedName>
</protein>
<keyword evidence="2" id="KW-0639">Primosome</keyword>
<dbReference type="EMBL" id="CP003261">
    <property type="protein sequence ID" value="AGK99019.1"/>
    <property type="molecule type" value="Genomic_DNA"/>
</dbReference>
<dbReference type="KEGG" id="cpas:Clopa_4300"/>
<gene>
    <name evidence="11" type="ORF">Clopa_4300</name>
</gene>
<evidence type="ECO:0000256" key="5">
    <source>
        <dbReference type="ARBA" id="ARBA00022705"/>
    </source>
</evidence>
<dbReference type="GO" id="GO:1990077">
    <property type="term" value="C:primosome complex"/>
    <property type="evidence" value="ECO:0007669"/>
    <property type="project" value="UniProtKB-KW"/>
</dbReference>
<dbReference type="GO" id="GO:0006269">
    <property type="term" value="P:DNA replication, synthesis of primer"/>
    <property type="evidence" value="ECO:0007669"/>
    <property type="project" value="UniProtKB-KW"/>
</dbReference>
<keyword evidence="6" id="KW-0479">Metal-binding</keyword>